<dbReference type="Gene3D" id="3.40.140.10">
    <property type="entry name" value="Cytidine Deaminase, domain 2"/>
    <property type="match status" value="1"/>
</dbReference>
<accession>A0A2K9NNY3</accession>
<gene>
    <name evidence="16" type="primary">cdd</name>
    <name evidence="16" type="ORF">C0V70_03775</name>
</gene>
<keyword evidence="8 14" id="KW-0862">Zinc</keyword>
<evidence type="ECO:0000256" key="15">
    <source>
        <dbReference type="RuleBase" id="RU364006"/>
    </source>
</evidence>
<dbReference type="InterPro" id="IPR006262">
    <property type="entry name" value="Cyt_deam_tetra"/>
</dbReference>
<feature type="binding site" evidence="14">
    <location>
        <position position="54"/>
    </location>
    <ligand>
        <name>Zn(2+)</name>
        <dbReference type="ChEBI" id="CHEBI:29105"/>
        <note>catalytic</note>
    </ligand>
</feature>
<dbReference type="OrthoDB" id="5294384at2"/>
<dbReference type="PROSITE" id="PS51747">
    <property type="entry name" value="CYT_DCMP_DEAMINASES_2"/>
    <property type="match status" value="1"/>
</dbReference>
<dbReference type="PANTHER" id="PTHR11644:SF2">
    <property type="entry name" value="CYTIDINE DEAMINASE"/>
    <property type="match status" value="1"/>
</dbReference>
<dbReference type="GO" id="GO:0004126">
    <property type="term" value="F:cytidine deaminase activity"/>
    <property type="evidence" value="ECO:0007669"/>
    <property type="project" value="UniProtKB-UniRule"/>
</dbReference>
<organism evidence="16 17">
    <name type="scientific">Bacteriovorax stolpii</name>
    <name type="common">Bdellovibrio stolpii</name>
    <dbReference type="NCBI Taxonomy" id="960"/>
    <lineage>
        <taxon>Bacteria</taxon>
        <taxon>Pseudomonadati</taxon>
        <taxon>Bdellovibrionota</taxon>
        <taxon>Bacteriovoracia</taxon>
        <taxon>Bacteriovoracales</taxon>
        <taxon>Bacteriovoracaceae</taxon>
        <taxon>Bacteriovorax</taxon>
    </lineage>
</organism>
<evidence type="ECO:0000313" key="16">
    <source>
        <dbReference type="EMBL" id="AUN97241.1"/>
    </source>
</evidence>
<evidence type="ECO:0000256" key="8">
    <source>
        <dbReference type="ARBA" id="ARBA00022833"/>
    </source>
</evidence>
<reference evidence="16 17" key="1">
    <citation type="submission" date="2018-01" db="EMBL/GenBank/DDBJ databases">
        <title>Complete genome sequence of Bacteriovorax stolpii DSM12778.</title>
        <authorList>
            <person name="Tang B."/>
            <person name="Chang J."/>
        </authorList>
    </citation>
    <scope>NUCLEOTIDE SEQUENCE [LARGE SCALE GENOMIC DNA]</scope>
    <source>
        <strain evidence="16 17">DSM 12778</strain>
    </source>
</reference>
<comment type="catalytic activity">
    <reaction evidence="11 15">
        <text>cytidine + H2O + H(+) = uridine + NH4(+)</text>
        <dbReference type="Rhea" id="RHEA:16069"/>
        <dbReference type="ChEBI" id="CHEBI:15377"/>
        <dbReference type="ChEBI" id="CHEBI:15378"/>
        <dbReference type="ChEBI" id="CHEBI:16704"/>
        <dbReference type="ChEBI" id="CHEBI:17562"/>
        <dbReference type="ChEBI" id="CHEBI:28938"/>
        <dbReference type="EC" id="3.5.4.5"/>
    </reaction>
</comment>
<evidence type="ECO:0000256" key="6">
    <source>
        <dbReference type="ARBA" id="ARBA00022723"/>
    </source>
</evidence>
<dbReference type="GO" id="GO:0005829">
    <property type="term" value="C:cytosol"/>
    <property type="evidence" value="ECO:0007669"/>
    <property type="project" value="TreeGrafter"/>
</dbReference>
<dbReference type="GO" id="GO:0072527">
    <property type="term" value="P:pyrimidine-containing compound metabolic process"/>
    <property type="evidence" value="ECO:0007669"/>
    <property type="project" value="UniProtKB-ARBA"/>
</dbReference>
<evidence type="ECO:0000256" key="4">
    <source>
        <dbReference type="ARBA" id="ARBA00012783"/>
    </source>
</evidence>
<evidence type="ECO:0000256" key="7">
    <source>
        <dbReference type="ARBA" id="ARBA00022801"/>
    </source>
</evidence>
<evidence type="ECO:0000256" key="14">
    <source>
        <dbReference type="PIRSR" id="PIRSR606262-3"/>
    </source>
</evidence>
<dbReference type="SUPFAM" id="SSF53927">
    <property type="entry name" value="Cytidine deaminase-like"/>
    <property type="match status" value="1"/>
</dbReference>
<feature type="binding site" evidence="13">
    <location>
        <begin position="43"/>
        <end position="49"/>
    </location>
    <ligand>
        <name>substrate</name>
    </ligand>
</feature>
<evidence type="ECO:0000256" key="1">
    <source>
        <dbReference type="ARBA" id="ARBA00001947"/>
    </source>
</evidence>
<evidence type="ECO:0000256" key="12">
    <source>
        <dbReference type="PIRSR" id="PIRSR606262-1"/>
    </source>
</evidence>
<dbReference type="NCBIfam" id="TIGR01354">
    <property type="entry name" value="cyt_deam_tetra"/>
    <property type="match status" value="1"/>
</dbReference>
<feature type="active site" description="Proton donor" evidence="12">
    <location>
        <position position="56"/>
    </location>
</feature>
<evidence type="ECO:0000256" key="3">
    <source>
        <dbReference type="ARBA" id="ARBA00006576"/>
    </source>
</evidence>
<sequence length="131" mass="14310">MEIKKVLREKAKDAASKAYSPYSKAKVGSAIEMSDGSIYTGCNIENASYGGTICAERVAILKAVSDQKMKIAKVYVYTKDGWPPCGLCRQVMSEFAAKDMIVIMGDENGKEVTMKFSELLPLSFTPDHLIG</sequence>
<feature type="binding site" evidence="14">
    <location>
        <position position="88"/>
    </location>
    <ligand>
        <name>Zn(2+)</name>
        <dbReference type="ChEBI" id="CHEBI:29105"/>
        <note>catalytic</note>
    </ligand>
</feature>
<comment type="cofactor">
    <cofactor evidence="1 14 15">
        <name>Zn(2+)</name>
        <dbReference type="ChEBI" id="CHEBI:29105"/>
    </cofactor>
</comment>
<dbReference type="NCBIfam" id="NF004064">
    <property type="entry name" value="PRK05578.1"/>
    <property type="match status" value="1"/>
</dbReference>
<dbReference type="GO" id="GO:0055086">
    <property type="term" value="P:nucleobase-containing small molecule metabolic process"/>
    <property type="evidence" value="ECO:0007669"/>
    <property type="project" value="UniProtKB-ARBA"/>
</dbReference>
<comment type="similarity">
    <text evidence="3 15">Belongs to the cytidine and deoxycytidylate deaminase family.</text>
</comment>
<dbReference type="GO" id="GO:0042802">
    <property type="term" value="F:identical protein binding"/>
    <property type="evidence" value="ECO:0007669"/>
    <property type="project" value="UniProtKB-ARBA"/>
</dbReference>
<dbReference type="InterPro" id="IPR002125">
    <property type="entry name" value="CMP_dCMP_dom"/>
</dbReference>
<keyword evidence="17" id="KW-1185">Reference proteome</keyword>
<comment type="catalytic activity">
    <reaction evidence="10 15">
        <text>2'-deoxycytidine + H2O + H(+) = 2'-deoxyuridine + NH4(+)</text>
        <dbReference type="Rhea" id="RHEA:13433"/>
        <dbReference type="ChEBI" id="CHEBI:15377"/>
        <dbReference type="ChEBI" id="CHEBI:15378"/>
        <dbReference type="ChEBI" id="CHEBI:15698"/>
        <dbReference type="ChEBI" id="CHEBI:16450"/>
        <dbReference type="ChEBI" id="CHEBI:28938"/>
        <dbReference type="EC" id="3.5.4.5"/>
    </reaction>
</comment>
<dbReference type="EC" id="3.5.4.5" evidence="4 15"/>
<dbReference type="FunFam" id="3.40.140.10:FF:000008">
    <property type="entry name" value="Cytidine deaminase"/>
    <property type="match status" value="1"/>
</dbReference>
<evidence type="ECO:0000256" key="11">
    <source>
        <dbReference type="ARBA" id="ARBA00049558"/>
    </source>
</evidence>
<evidence type="ECO:0000256" key="10">
    <source>
        <dbReference type="ARBA" id="ARBA00049252"/>
    </source>
</evidence>
<dbReference type="InterPro" id="IPR050202">
    <property type="entry name" value="Cyt/Deoxycyt_deaminase"/>
</dbReference>
<dbReference type="EMBL" id="CP025704">
    <property type="protein sequence ID" value="AUN97241.1"/>
    <property type="molecule type" value="Genomic_DNA"/>
</dbReference>
<evidence type="ECO:0000313" key="17">
    <source>
        <dbReference type="Proteomes" id="UP000235584"/>
    </source>
</evidence>
<keyword evidence="6 14" id="KW-0479">Metal-binding</keyword>
<proteinExistence type="inferred from homology"/>
<evidence type="ECO:0000256" key="9">
    <source>
        <dbReference type="ARBA" id="ARBA00032005"/>
    </source>
</evidence>
<evidence type="ECO:0000256" key="2">
    <source>
        <dbReference type="ARBA" id="ARBA00003949"/>
    </source>
</evidence>
<keyword evidence="7 15" id="KW-0378">Hydrolase</keyword>
<protein>
    <recommendedName>
        <fullName evidence="5 15">Cytidine deaminase</fullName>
        <ecNumber evidence="4 15">3.5.4.5</ecNumber>
    </recommendedName>
    <alternativeName>
        <fullName evidence="9 15">Cytidine aminohydrolase</fullName>
    </alternativeName>
</protein>
<dbReference type="GO" id="GO:0008270">
    <property type="term" value="F:zinc ion binding"/>
    <property type="evidence" value="ECO:0007669"/>
    <property type="project" value="UniProtKB-UniRule"/>
</dbReference>
<dbReference type="AlphaFoldDB" id="A0A2K9NNY3"/>
<feature type="binding site" evidence="14">
    <location>
        <position position="85"/>
    </location>
    <ligand>
        <name>Zn(2+)</name>
        <dbReference type="ChEBI" id="CHEBI:29105"/>
        <note>catalytic</note>
    </ligand>
</feature>
<dbReference type="PROSITE" id="PS00903">
    <property type="entry name" value="CYT_DCMP_DEAMINASES_1"/>
    <property type="match status" value="1"/>
</dbReference>
<dbReference type="Proteomes" id="UP000235584">
    <property type="component" value="Chromosome"/>
</dbReference>
<dbReference type="KEGG" id="bsto:C0V70_03775"/>
<dbReference type="InterPro" id="IPR016193">
    <property type="entry name" value="Cytidine_deaminase-like"/>
</dbReference>
<dbReference type="PANTHER" id="PTHR11644">
    <property type="entry name" value="CYTIDINE DEAMINASE"/>
    <property type="match status" value="1"/>
</dbReference>
<name>A0A2K9NNY3_BACTC</name>
<dbReference type="RefSeq" id="WP_102242536.1">
    <property type="nucleotide sequence ID" value="NZ_CP025704.1"/>
</dbReference>
<dbReference type="Pfam" id="PF00383">
    <property type="entry name" value="dCMP_cyt_deam_1"/>
    <property type="match status" value="1"/>
</dbReference>
<evidence type="ECO:0000256" key="13">
    <source>
        <dbReference type="PIRSR" id="PIRSR606262-2"/>
    </source>
</evidence>
<dbReference type="CDD" id="cd01283">
    <property type="entry name" value="cytidine_deaminase"/>
    <property type="match status" value="1"/>
</dbReference>
<comment type="function">
    <text evidence="2 15">This enzyme scavenges exogenous and endogenous cytidine and 2'-deoxycytidine for UMP synthesis.</text>
</comment>
<evidence type="ECO:0000256" key="5">
    <source>
        <dbReference type="ARBA" id="ARBA00018266"/>
    </source>
</evidence>
<dbReference type="InterPro" id="IPR016192">
    <property type="entry name" value="APOBEC/CMP_deaminase_Zn-bd"/>
</dbReference>